<dbReference type="Pfam" id="PF00008">
    <property type="entry name" value="EGF"/>
    <property type="match status" value="1"/>
</dbReference>
<keyword evidence="3" id="KW-0963">Cytoplasm</keyword>
<protein>
    <submittedName>
        <fullName evidence="13">EGF-like domain protein</fullName>
    </submittedName>
</protein>
<dbReference type="SUPFAM" id="SSF57196">
    <property type="entry name" value="EGF/Laminin"/>
    <property type="match status" value="1"/>
</dbReference>
<dbReference type="GO" id="GO:0005509">
    <property type="term" value="F:calcium ion binding"/>
    <property type="evidence" value="ECO:0007669"/>
    <property type="project" value="InterPro"/>
</dbReference>
<keyword evidence="10" id="KW-0325">Glycoprotein</keyword>
<keyword evidence="14" id="KW-1185">Reference proteome</keyword>
<dbReference type="EMBL" id="KZ419135">
    <property type="protein sequence ID" value="PIO53106.1"/>
    <property type="molecule type" value="Genomic_DNA"/>
</dbReference>
<dbReference type="AlphaFoldDB" id="A0A2G9T574"/>
<dbReference type="Gene3D" id="2.10.25.10">
    <property type="entry name" value="Laminin"/>
    <property type="match status" value="1"/>
</dbReference>
<keyword evidence="9 11" id="KW-1015">Disulfide bond</keyword>
<evidence type="ECO:0000256" key="5">
    <source>
        <dbReference type="ARBA" id="ARBA00022536"/>
    </source>
</evidence>
<comment type="subcellular location">
    <subcellularLocation>
        <location evidence="1">Cytoplasm</location>
    </subcellularLocation>
    <subcellularLocation>
        <location evidence="2">Secreted</location>
    </subcellularLocation>
</comment>
<accession>A0A2G9T574</accession>
<evidence type="ECO:0000256" key="9">
    <source>
        <dbReference type="ARBA" id="ARBA00023157"/>
    </source>
</evidence>
<dbReference type="InterPro" id="IPR000742">
    <property type="entry name" value="EGF"/>
</dbReference>
<evidence type="ECO:0000256" key="1">
    <source>
        <dbReference type="ARBA" id="ARBA00004496"/>
    </source>
</evidence>
<evidence type="ECO:0000256" key="6">
    <source>
        <dbReference type="ARBA" id="ARBA00022729"/>
    </source>
</evidence>
<name>A0A2G9T574_TELCI</name>
<evidence type="ECO:0000256" key="7">
    <source>
        <dbReference type="ARBA" id="ARBA00022737"/>
    </source>
</evidence>
<keyword evidence="8" id="KW-0106">Calcium</keyword>
<keyword evidence="6" id="KW-0732">Signal</keyword>
<reference evidence="13 14" key="1">
    <citation type="submission" date="2015-09" db="EMBL/GenBank/DDBJ databases">
        <title>Draft genome of the parasitic nematode Teladorsagia circumcincta isolate WARC Sus (inbred).</title>
        <authorList>
            <person name="Mitreva M."/>
        </authorList>
    </citation>
    <scope>NUCLEOTIDE SEQUENCE [LARGE SCALE GENOMIC DNA]</scope>
    <source>
        <strain evidence="13 14">S</strain>
    </source>
</reference>
<dbReference type="GO" id="GO:0005576">
    <property type="term" value="C:extracellular region"/>
    <property type="evidence" value="ECO:0007669"/>
    <property type="project" value="UniProtKB-SubCell"/>
</dbReference>
<feature type="domain" description="EGF-like" evidence="12">
    <location>
        <begin position="9"/>
        <end position="45"/>
    </location>
</feature>
<evidence type="ECO:0000256" key="8">
    <source>
        <dbReference type="ARBA" id="ARBA00022837"/>
    </source>
</evidence>
<keyword evidence="7" id="KW-0677">Repeat</keyword>
<dbReference type="FunFam" id="2.10.25.10:FF:000425">
    <property type="entry name" value="Eyes shut homolog"/>
    <property type="match status" value="1"/>
</dbReference>
<dbReference type="SMART" id="SM00181">
    <property type="entry name" value="EGF"/>
    <property type="match status" value="1"/>
</dbReference>
<dbReference type="PROSITE" id="PS00022">
    <property type="entry name" value="EGF_1"/>
    <property type="match status" value="1"/>
</dbReference>
<gene>
    <name evidence="13" type="ORF">TELCIR_25574</name>
</gene>
<feature type="non-terminal residue" evidence="13">
    <location>
        <position position="1"/>
    </location>
</feature>
<feature type="disulfide bond" evidence="11">
    <location>
        <begin position="35"/>
        <end position="44"/>
    </location>
</feature>
<dbReference type="OrthoDB" id="283575at2759"/>
<evidence type="ECO:0000313" key="14">
    <source>
        <dbReference type="Proteomes" id="UP000230423"/>
    </source>
</evidence>
<comment type="caution">
    <text evidence="11">Lacks conserved residue(s) required for the propagation of feature annotation.</text>
</comment>
<proteinExistence type="predicted"/>
<evidence type="ECO:0000256" key="10">
    <source>
        <dbReference type="ARBA" id="ARBA00023180"/>
    </source>
</evidence>
<sequence length="93" mass="10115">FTGATCNVLNDQCEGVICQNNGTCEPTEDGYFCYCQPGYTGPQCENMSPKSMQSHYAHWICDVTVTECRVEGAGHQPGNQIAASEIQKFSGNI</sequence>
<keyword evidence="4" id="KW-0964">Secreted</keyword>
<keyword evidence="5 11" id="KW-0245">EGF-like domain</keyword>
<evidence type="ECO:0000256" key="3">
    <source>
        <dbReference type="ARBA" id="ARBA00022490"/>
    </source>
</evidence>
<dbReference type="Proteomes" id="UP000230423">
    <property type="component" value="Unassembled WGS sequence"/>
</dbReference>
<evidence type="ECO:0000256" key="2">
    <source>
        <dbReference type="ARBA" id="ARBA00004613"/>
    </source>
</evidence>
<dbReference type="CDD" id="cd00054">
    <property type="entry name" value="EGF_CA"/>
    <property type="match status" value="1"/>
</dbReference>
<dbReference type="SMART" id="SM00179">
    <property type="entry name" value="EGF_CA"/>
    <property type="match status" value="1"/>
</dbReference>
<dbReference type="InterPro" id="IPR001881">
    <property type="entry name" value="EGF-like_Ca-bd_dom"/>
</dbReference>
<dbReference type="GO" id="GO:0005737">
    <property type="term" value="C:cytoplasm"/>
    <property type="evidence" value="ECO:0007669"/>
    <property type="project" value="UniProtKB-SubCell"/>
</dbReference>
<dbReference type="PROSITE" id="PS50026">
    <property type="entry name" value="EGF_3"/>
    <property type="match status" value="1"/>
</dbReference>
<evidence type="ECO:0000259" key="12">
    <source>
        <dbReference type="PROSITE" id="PS50026"/>
    </source>
</evidence>
<evidence type="ECO:0000313" key="13">
    <source>
        <dbReference type="EMBL" id="PIO53106.1"/>
    </source>
</evidence>
<organism evidence="13 14">
    <name type="scientific">Teladorsagia circumcincta</name>
    <name type="common">Brown stomach worm</name>
    <name type="synonym">Ostertagia circumcincta</name>
    <dbReference type="NCBI Taxonomy" id="45464"/>
    <lineage>
        <taxon>Eukaryota</taxon>
        <taxon>Metazoa</taxon>
        <taxon>Ecdysozoa</taxon>
        <taxon>Nematoda</taxon>
        <taxon>Chromadorea</taxon>
        <taxon>Rhabditida</taxon>
        <taxon>Rhabditina</taxon>
        <taxon>Rhabditomorpha</taxon>
        <taxon>Strongyloidea</taxon>
        <taxon>Trichostrongylidae</taxon>
        <taxon>Teladorsagia</taxon>
    </lineage>
</organism>
<dbReference type="PROSITE" id="PS01186">
    <property type="entry name" value="EGF_2"/>
    <property type="match status" value="1"/>
</dbReference>
<evidence type="ECO:0000256" key="4">
    <source>
        <dbReference type="ARBA" id="ARBA00022525"/>
    </source>
</evidence>
<evidence type="ECO:0000256" key="11">
    <source>
        <dbReference type="PROSITE-ProRule" id="PRU00076"/>
    </source>
</evidence>